<dbReference type="InterPro" id="IPR032675">
    <property type="entry name" value="LRR_dom_sf"/>
</dbReference>
<protein>
    <recommendedName>
        <fullName evidence="3">Leucine rich repeat (LRR) protein</fullName>
    </recommendedName>
</protein>
<name>A0A4R7EMG5_9FLAO</name>
<keyword evidence="2" id="KW-1185">Reference proteome</keyword>
<organism evidence="1 2">
    <name type="scientific">Myroides indicus</name>
    <dbReference type="NCBI Taxonomy" id="1323422"/>
    <lineage>
        <taxon>Bacteria</taxon>
        <taxon>Pseudomonadati</taxon>
        <taxon>Bacteroidota</taxon>
        <taxon>Flavobacteriia</taxon>
        <taxon>Flavobacteriales</taxon>
        <taxon>Flavobacteriaceae</taxon>
        <taxon>Myroides</taxon>
    </lineage>
</organism>
<dbReference type="SUPFAM" id="SSF52058">
    <property type="entry name" value="L domain-like"/>
    <property type="match status" value="1"/>
</dbReference>
<sequence length="501" mass="57658">MKQKILSFATIVFLAVQFISCSSDDNTKIDKEPNDKEPIETVAINDTKLIAALKELGYEFEGNDIKVDQKVKETQTLNLSSKQISDLEGIKAFENLNEIKLADNKLDMEFDFNQLPETVTAIELQGNDLYEFYNLAERSIDKLYLPEKARFNMEDVLDFYKANKDAVDNGTIDMKMTVKGGLKTYTTLREIPDPILREYMQETFPSLFPNAGDLLDIATPMRIPENTAEFQLGREFNQSKTKDPNYDETRDPDSYDNTYLWMDEAGEEFKTTKIENYEGIQYVLQHKDYGATWININNNHQAKNTTIEYLKIPDNGISWLWMRNFHIARGVKITNTSLKQLNFTFMSGFKTLDLSSSADLFVGGSLTMSTLKITNNPDLEEIIVPKSKLSDMQWGQVQLLYLPKLQKADFSHLNSFWGTSWFRGLPAWNVEFPKTLTEVEHQISISFDDVMLTTHKEKCIELMHKVEASTPNFRFLYCGIDPNKGNRWSNTIFMDKDGNLL</sequence>
<dbReference type="AlphaFoldDB" id="A0A4R7EMG5"/>
<dbReference type="RefSeq" id="WP_133713577.1">
    <property type="nucleotide sequence ID" value="NZ_SOAG01000033.1"/>
</dbReference>
<evidence type="ECO:0008006" key="3">
    <source>
        <dbReference type="Google" id="ProtNLM"/>
    </source>
</evidence>
<proteinExistence type="predicted"/>
<reference evidence="1 2" key="1">
    <citation type="submission" date="2019-03" db="EMBL/GenBank/DDBJ databases">
        <title>Genomic Encyclopedia of Archaeal and Bacterial Type Strains, Phase II (KMG-II): from individual species to whole genera.</title>
        <authorList>
            <person name="Goeker M."/>
        </authorList>
    </citation>
    <scope>NUCLEOTIDE SEQUENCE [LARGE SCALE GENOMIC DNA]</scope>
    <source>
        <strain evidence="1 2">DSM 28213</strain>
    </source>
</reference>
<dbReference type="Gene3D" id="3.80.10.10">
    <property type="entry name" value="Ribonuclease Inhibitor"/>
    <property type="match status" value="2"/>
</dbReference>
<evidence type="ECO:0000313" key="1">
    <source>
        <dbReference type="EMBL" id="TDS52073.1"/>
    </source>
</evidence>
<dbReference type="EMBL" id="SOAG01000033">
    <property type="protein sequence ID" value="TDS52073.1"/>
    <property type="molecule type" value="Genomic_DNA"/>
</dbReference>
<evidence type="ECO:0000313" key="2">
    <source>
        <dbReference type="Proteomes" id="UP000295215"/>
    </source>
</evidence>
<dbReference type="OrthoDB" id="1082669at2"/>
<dbReference type="Proteomes" id="UP000295215">
    <property type="component" value="Unassembled WGS sequence"/>
</dbReference>
<comment type="caution">
    <text evidence="1">The sequence shown here is derived from an EMBL/GenBank/DDBJ whole genome shotgun (WGS) entry which is preliminary data.</text>
</comment>
<gene>
    <name evidence="1" type="ORF">C8P70_1337</name>
</gene>
<accession>A0A4R7EMG5</accession>